<dbReference type="EMBL" id="MLAK01000549">
    <property type="protein sequence ID" value="OHT13034.1"/>
    <property type="molecule type" value="Genomic_DNA"/>
</dbReference>
<keyword evidence="1" id="KW-0175">Coiled coil</keyword>
<proteinExistence type="predicted"/>
<evidence type="ECO:0000313" key="2">
    <source>
        <dbReference type="EMBL" id="OHT13034.1"/>
    </source>
</evidence>
<organism evidence="2 3">
    <name type="scientific">Tritrichomonas foetus</name>
    <dbReference type="NCBI Taxonomy" id="1144522"/>
    <lineage>
        <taxon>Eukaryota</taxon>
        <taxon>Metamonada</taxon>
        <taxon>Parabasalia</taxon>
        <taxon>Tritrichomonadida</taxon>
        <taxon>Tritrichomonadidae</taxon>
        <taxon>Tritrichomonas</taxon>
    </lineage>
</organism>
<dbReference type="VEuPathDB" id="TrichDB:TRFO_03447"/>
<accession>A0A1J4KPK2</accession>
<reference evidence="2" key="1">
    <citation type="submission" date="2016-10" db="EMBL/GenBank/DDBJ databases">
        <authorList>
            <person name="Benchimol M."/>
            <person name="Almeida L.G."/>
            <person name="Vasconcelos A.T."/>
            <person name="Perreira-Neves A."/>
            <person name="Rosa I.A."/>
            <person name="Tasca T."/>
            <person name="Bogo M.R."/>
            <person name="de Souza W."/>
        </authorList>
    </citation>
    <scope>NUCLEOTIDE SEQUENCE [LARGE SCALE GENOMIC DNA]</scope>
    <source>
        <strain evidence="2">K</strain>
    </source>
</reference>
<dbReference type="RefSeq" id="XP_068366170.1">
    <property type="nucleotide sequence ID" value="XM_068491298.1"/>
</dbReference>
<dbReference type="GeneID" id="94826002"/>
<sequence length="364" mass="43273">MKVSKPLERQIQGFQFKIQQAISIKDEEIGRLSETLVHYKSKIVEAKEEIQRINHEIEITKESRDSANRCNKAQFEAQIALRNARHKEIIKQMQAEQAEEINKLHAEFSETLENLENEISPSYSEQFELVERSRINTLKMIEQYQTTIRELTSAENSEESISESDFERREKRIHDLQNIVKMRNEERLQSLLDSKKKLTECMQMLEDIDKDHISSIAEMKKKIADMDKTYTIEINDMRDNHHHVKVIQQQKYEQAIHQYNSLRRALTKLRAGHQSQLKQSMQEMSMIKTRFAASAPVSYKTENDDPQLLESIEKNRARLRNTKELIRQREEDLRKVRQENQSLKQELGRIRHHIEYPMRVPIYC</sequence>
<name>A0A1J4KPK2_9EUKA</name>
<comment type="caution">
    <text evidence="2">The sequence shown here is derived from an EMBL/GenBank/DDBJ whole genome shotgun (WGS) entry which is preliminary data.</text>
</comment>
<dbReference type="Proteomes" id="UP000179807">
    <property type="component" value="Unassembled WGS sequence"/>
</dbReference>
<protein>
    <submittedName>
        <fullName evidence="2">Uncharacterized protein</fullName>
    </submittedName>
</protein>
<dbReference type="AlphaFoldDB" id="A0A1J4KPK2"/>
<evidence type="ECO:0000256" key="1">
    <source>
        <dbReference type="SAM" id="Coils"/>
    </source>
</evidence>
<feature type="coiled-coil region" evidence="1">
    <location>
        <begin position="29"/>
        <end position="63"/>
    </location>
</feature>
<feature type="coiled-coil region" evidence="1">
    <location>
        <begin position="309"/>
        <end position="353"/>
    </location>
</feature>
<gene>
    <name evidence="2" type="ORF">TRFO_03447</name>
</gene>
<evidence type="ECO:0000313" key="3">
    <source>
        <dbReference type="Proteomes" id="UP000179807"/>
    </source>
</evidence>
<keyword evidence="3" id="KW-1185">Reference proteome</keyword>